<feature type="transmembrane region" description="Helical" evidence="8">
    <location>
        <begin position="490"/>
        <end position="512"/>
    </location>
</feature>
<comment type="similarity">
    <text evidence="6">Belongs to the ABC-4 integral membrane protein family.</text>
</comment>
<organism evidence="11 12">
    <name type="scientific">Bifidobacterium myosotis</name>
    <dbReference type="NCBI Taxonomy" id="1630166"/>
    <lineage>
        <taxon>Bacteria</taxon>
        <taxon>Bacillati</taxon>
        <taxon>Actinomycetota</taxon>
        <taxon>Actinomycetes</taxon>
        <taxon>Bifidobacteriales</taxon>
        <taxon>Bifidobacteriaceae</taxon>
        <taxon>Bifidobacterium</taxon>
    </lineage>
</organism>
<evidence type="ECO:0000256" key="5">
    <source>
        <dbReference type="ARBA" id="ARBA00023136"/>
    </source>
</evidence>
<dbReference type="GO" id="GO:0005886">
    <property type="term" value="C:plasma membrane"/>
    <property type="evidence" value="ECO:0007669"/>
    <property type="project" value="UniProtKB-SubCell"/>
</dbReference>
<feature type="region of interest" description="Disordered" evidence="7">
    <location>
        <begin position="66"/>
        <end position="105"/>
    </location>
</feature>
<evidence type="ECO:0000256" key="7">
    <source>
        <dbReference type="SAM" id="MobiDB-lite"/>
    </source>
</evidence>
<keyword evidence="5 8" id="KW-0472">Membrane</keyword>
<feature type="transmembrane region" description="Helical" evidence="8">
    <location>
        <begin position="447"/>
        <end position="469"/>
    </location>
</feature>
<gene>
    <name evidence="11" type="ORF">BMYO_1025</name>
</gene>
<accession>A0A261FMM2</accession>
<name>A0A261FMM2_9BIFI</name>
<dbReference type="GO" id="GO:0022857">
    <property type="term" value="F:transmembrane transporter activity"/>
    <property type="evidence" value="ECO:0007669"/>
    <property type="project" value="TreeGrafter"/>
</dbReference>
<proteinExistence type="inferred from homology"/>
<dbReference type="Pfam" id="PF12704">
    <property type="entry name" value="MacB_PCD"/>
    <property type="match status" value="2"/>
</dbReference>
<feature type="transmembrane region" description="Helical" evidence="8">
    <location>
        <begin position="946"/>
        <end position="965"/>
    </location>
</feature>
<dbReference type="EMBL" id="MWWW01000010">
    <property type="protein sequence ID" value="OZG60066.1"/>
    <property type="molecule type" value="Genomic_DNA"/>
</dbReference>
<comment type="caution">
    <text evidence="11">The sequence shown here is derived from an EMBL/GenBank/DDBJ whole genome shotgun (WGS) entry which is preliminary data.</text>
</comment>
<feature type="transmembrane region" description="Helical" evidence="8">
    <location>
        <begin position="354"/>
        <end position="381"/>
    </location>
</feature>
<feature type="compositionally biased region" description="Low complexity" evidence="7">
    <location>
        <begin position="84"/>
        <end position="103"/>
    </location>
</feature>
<protein>
    <submittedName>
        <fullName evidence="11">ABC transporter permease</fullName>
    </submittedName>
</protein>
<evidence type="ECO:0000256" key="2">
    <source>
        <dbReference type="ARBA" id="ARBA00022475"/>
    </source>
</evidence>
<feature type="domain" description="ABC3 transporter permease C-terminal" evidence="9">
    <location>
        <begin position="859"/>
        <end position="975"/>
    </location>
</feature>
<feature type="transmembrane region" description="Helical" evidence="8">
    <location>
        <begin position="310"/>
        <end position="334"/>
    </location>
</feature>
<dbReference type="PANTHER" id="PTHR30572:SF4">
    <property type="entry name" value="ABC TRANSPORTER PERMEASE YTRF"/>
    <property type="match status" value="1"/>
</dbReference>
<dbReference type="RefSeq" id="WP_094667486.1">
    <property type="nucleotide sequence ID" value="NZ_MWWW01000010.1"/>
</dbReference>
<dbReference type="Proteomes" id="UP000216871">
    <property type="component" value="Unassembled WGS sequence"/>
</dbReference>
<comment type="subcellular location">
    <subcellularLocation>
        <location evidence="1">Cell membrane</location>
        <topology evidence="1">Multi-pass membrane protein</topology>
    </subcellularLocation>
</comment>
<feature type="domain" description="ABC3 transporter permease C-terminal" evidence="9">
    <location>
        <begin position="313"/>
        <end position="430"/>
    </location>
</feature>
<sequence length="983" mass="102446">MIRIGLRDARAHFGRFVMSIIAIALGVSFVVGSFCFREMMNNQVDQMMASNSDADVYVRGSQEQKDGSMAFGASGSSGSGSSGSSGSDSSGSSGSSSGSDSSSKTYNRIDVDLTDTIGKVDGVKTAEAVYQVSGLVLVNKDGNAVSTMGGTTTSLGLADGTWRSATLTKGHWAENKQEIALHAFAAETAGLTVGDTTKLVYPDGVTDVKVVGLFDTSSSQAGAIIIGLAPEVAKDYFQQQSGQVGTARYLSVYGSANGGRPLSVEQQQALADRINAALPKDSKAKAVTGQSVRDDNAESTKKALGFVQPLILIFAVIALFVGSFIIANTFSMIVRESMRGYALLRSIGASPAQVFVTVVVQAIVLGLVGSVIGIGLGWAMVKGIVALMAQMGTPMTGSSDPSATDMLIGLVVGLLVTLLGAALPARRAAMAPPIQAMNETVNPEKPVWPRGLAGTAMIALGAASWLWCWRIAVANGEGVAMSSWDWLNDWSSALGTGWPLGIGAALIVLGVIVAGPAWVAPAGTVLGWIPAHVFRVTGRLASRNLQRQKRRTSNTAAALFVGVAIVSCLGVVASSAKASVAGIVDSGLKSDFSAMSASDGRIPDDAIEAIRKTDGVGSVSQSRMLMGVTYGSGDDETAAMTFAEQPSLFTDVFAPVTHEGDADRALRDGELVVGITVAKDNGWKVGDTVTVNGRQVVVDEEATAKAQQEYQDQVKAKVDGLSTEAQQLLAAGDAAGAQAKMAEAQQAGEDAKKVDPSTLVKTKTETTHVKVRIGAIIENSVYRSMVLMNDETAGKIANQYTMFTIMLFVNAAHGQDLGELKTRLVDAVKPYYVVNVQTREEFKSTMSSMVDQILLVLYALLALSIVIAVFGIVNTLALSVSERTKEIGLLRAIGTSRAQIRGMLGIEAAIIAVFGTVMGMVVGVAAGAVIRAVYESNGLSTLSVPWNQLGVFLVLSILVGLAASISPATRALRQPVLDAVASE</sequence>
<feature type="transmembrane region" description="Helical" evidence="8">
    <location>
        <begin position="853"/>
        <end position="881"/>
    </location>
</feature>
<dbReference type="PANTHER" id="PTHR30572">
    <property type="entry name" value="MEMBRANE COMPONENT OF TRANSPORTER-RELATED"/>
    <property type="match status" value="1"/>
</dbReference>
<feature type="transmembrane region" description="Helical" evidence="8">
    <location>
        <begin position="16"/>
        <end position="36"/>
    </location>
</feature>
<dbReference type="InterPro" id="IPR003838">
    <property type="entry name" value="ABC3_permease_C"/>
</dbReference>
<dbReference type="OrthoDB" id="9780560at2"/>
<evidence type="ECO:0000256" key="6">
    <source>
        <dbReference type="ARBA" id="ARBA00038076"/>
    </source>
</evidence>
<evidence type="ECO:0000259" key="10">
    <source>
        <dbReference type="Pfam" id="PF12704"/>
    </source>
</evidence>
<evidence type="ECO:0000256" key="4">
    <source>
        <dbReference type="ARBA" id="ARBA00022989"/>
    </source>
</evidence>
<evidence type="ECO:0000256" key="3">
    <source>
        <dbReference type="ARBA" id="ARBA00022692"/>
    </source>
</evidence>
<keyword evidence="3 8" id="KW-0812">Transmembrane</keyword>
<dbReference type="InterPro" id="IPR050250">
    <property type="entry name" value="Macrolide_Exporter_MacB"/>
</dbReference>
<keyword evidence="12" id="KW-1185">Reference proteome</keyword>
<feature type="domain" description="MacB-like periplasmic core" evidence="10">
    <location>
        <begin position="17"/>
        <end position="227"/>
    </location>
</feature>
<feature type="transmembrane region" description="Helical" evidence="8">
    <location>
        <begin position="902"/>
        <end position="934"/>
    </location>
</feature>
<keyword evidence="2" id="KW-1003">Cell membrane</keyword>
<dbReference type="Pfam" id="PF02687">
    <property type="entry name" value="FtsX"/>
    <property type="match status" value="2"/>
</dbReference>
<keyword evidence="4 8" id="KW-1133">Transmembrane helix</keyword>
<dbReference type="AlphaFoldDB" id="A0A261FMM2"/>
<feature type="transmembrane region" description="Helical" evidence="8">
    <location>
        <begin position="557"/>
        <end position="576"/>
    </location>
</feature>
<evidence type="ECO:0000256" key="1">
    <source>
        <dbReference type="ARBA" id="ARBA00004651"/>
    </source>
</evidence>
<feature type="domain" description="MacB-like periplasmic core" evidence="10">
    <location>
        <begin position="555"/>
        <end position="698"/>
    </location>
</feature>
<dbReference type="InterPro" id="IPR025857">
    <property type="entry name" value="MacB_PCD"/>
</dbReference>
<reference evidence="11 12" key="1">
    <citation type="journal article" date="2017" name="BMC Genomics">
        <title>Comparative genomic and phylogenomic analyses of the Bifidobacteriaceae family.</title>
        <authorList>
            <person name="Lugli G.A."/>
            <person name="Milani C."/>
            <person name="Turroni F."/>
            <person name="Duranti S."/>
            <person name="Mancabelli L."/>
            <person name="Mangifesta M."/>
            <person name="Ferrario C."/>
            <person name="Modesto M."/>
            <person name="Mattarelli P."/>
            <person name="Jiri K."/>
            <person name="van Sinderen D."/>
            <person name="Ventura M."/>
        </authorList>
    </citation>
    <scope>NUCLEOTIDE SEQUENCE [LARGE SCALE GENOMIC DNA]</scope>
    <source>
        <strain evidence="11 12">DSM 100196</strain>
    </source>
</reference>
<feature type="transmembrane region" description="Helical" evidence="8">
    <location>
        <begin position="402"/>
        <end position="423"/>
    </location>
</feature>
<evidence type="ECO:0000259" key="9">
    <source>
        <dbReference type="Pfam" id="PF02687"/>
    </source>
</evidence>
<evidence type="ECO:0000313" key="12">
    <source>
        <dbReference type="Proteomes" id="UP000216871"/>
    </source>
</evidence>
<evidence type="ECO:0000256" key="8">
    <source>
        <dbReference type="SAM" id="Phobius"/>
    </source>
</evidence>
<evidence type="ECO:0000313" key="11">
    <source>
        <dbReference type="EMBL" id="OZG60066.1"/>
    </source>
</evidence>